<name>A0A645D9C1_9ZZZZ</name>
<dbReference type="AlphaFoldDB" id="A0A645D9C1"/>
<proteinExistence type="predicted"/>
<sequence length="58" mass="6634">MLGGNMCEGNDEDGLGAVYLIGKIKRVFALRSLSVYKKLYKIRWYRANNVLCEGVFIF</sequence>
<gene>
    <name evidence="1" type="ORF">SDC9_133089</name>
</gene>
<reference evidence="1" key="1">
    <citation type="submission" date="2019-08" db="EMBL/GenBank/DDBJ databases">
        <authorList>
            <person name="Kucharzyk K."/>
            <person name="Murdoch R.W."/>
            <person name="Higgins S."/>
            <person name="Loffler F."/>
        </authorList>
    </citation>
    <scope>NUCLEOTIDE SEQUENCE</scope>
</reference>
<evidence type="ECO:0000313" key="1">
    <source>
        <dbReference type="EMBL" id="MPM86006.1"/>
    </source>
</evidence>
<dbReference type="EMBL" id="VSSQ01034157">
    <property type="protein sequence ID" value="MPM86006.1"/>
    <property type="molecule type" value="Genomic_DNA"/>
</dbReference>
<protein>
    <submittedName>
        <fullName evidence="1">Uncharacterized protein</fullName>
    </submittedName>
</protein>
<comment type="caution">
    <text evidence="1">The sequence shown here is derived from an EMBL/GenBank/DDBJ whole genome shotgun (WGS) entry which is preliminary data.</text>
</comment>
<organism evidence="1">
    <name type="scientific">bioreactor metagenome</name>
    <dbReference type="NCBI Taxonomy" id="1076179"/>
    <lineage>
        <taxon>unclassified sequences</taxon>
        <taxon>metagenomes</taxon>
        <taxon>ecological metagenomes</taxon>
    </lineage>
</organism>
<accession>A0A645D9C1</accession>